<proteinExistence type="predicted"/>
<protein>
    <submittedName>
        <fullName evidence="1">Uncharacterized protein</fullName>
    </submittedName>
</protein>
<dbReference type="EMBL" id="PEXA01000063">
    <property type="protein sequence ID" value="PIU33026.1"/>
    <property type="molecule type" value="Genomic_DNA"/>
</dbReference>
<comment type="caution">
    <text evidence="1">The sequence shown here is derived from an EMBL/GenBank/DDBJ whole genome shotgun (WGS) entry which is preliminary data.</text>
</comment>
<dbReference type="Proteomes" id="UP000229559">
    <property type="component" value="Unassembled WGS sequence"/>
</dbReference>
<reference evidence="2" key="1">
    <citation type="submission" date="2017-09" db="EMBL/GenBank/DDBJ databases">
        <title>Depth-based differentiation of microbial function through sediment-hosted aquifers and enrichment of novel symbionts in the deep terrestrial subsurface.</title>
        <authorList>
            <person name="Probst A.J."/>
            <person name="Ladd B."/>
            <person name="Jarett J.K."/>
            <person name="Geller-Mcgrath D.E."/>
            <person name="Sieber C.M.K."/>
            <person name="Emerson J.B."/>
            <person name="Anantharaman K."/>
            <person name="Thomas B.C."/>
            <person name="Malmstrom R."/>
            <person name="Stieglmeier M."/>
            <person name="Klingl A."/>
            <person name="Woyke T."/>
            <person name="Ryan C.M."/>
            <person name="Banfield J.F."/>
        </authorList>
    </citation>
    <scope>NUCLEOTIDE SEQUENCE [LARGE SCALE GENOMIC DNA]</scope>
</reference>
<accession>A0A2M6YPF7</accession>
<sequence length="158" mass="18712">MSEINWTKVWMAFEKEMRLKLKNLPDPTEVKGNLKPLQKLISQTLPETTSAQTFKTLIDLLLKEKAINLPALKKRYLNPELKKEKELLEKKEKEFEMLKKSAQVWIGGNFSEEKLKELWEKHQSWLPRCSYPYKDNRKTPLQKIAAETLARFKLINKI</sequence>
<dbReference type="AlphaFoldDB" id="A0A2M6YPF7"/>
<evidence type="ECO:0000313" key="1">
    <source>
        <dbReference type="EMBL" id="PIU33026.1"/>
    </source>
</evidence>
<name>A0A2M6YPF7_9BACT</name>
<evidence type="ECO:0000313" key="2">
    <source>
        <dbReference type="Proteomes" id="UP000229559"/>
    </source>
</evidence>
<organism evidence="1 2">
    <name type="scientific">Candidatus Shapirobacteria bacterium CG07_land_8_20_14_0_80_39_12</name>
    <dbReference type="NCBI Taxonomy" id="1974480"/>
    <lineage>
        <taxon>Bacteria</taxon>
        <taxon>Candidatus Shapironibacteriota</taxon>
    </lineage>
</organism>
<gene>
    <name evidence="1" type="ORF">COT04_02305</name>
</gene>